<evidence type="ECO:0000256" key="1">
    <source>
        <dbReference type="ARBA" id="ARBA00007074"/>
    </source>
</evidence>
<dbReference type="AlphaFoldDB" id="A0A173MCE8"/>
<gene>
    <name evidence="6" type="ORF">SAMN05421788_105319</name>
</gene>
<keyword evidence="2" id="KW-0645">Protease</keyword>
<dbReference type="OrthoDB" id="9813368at2"/>
<dbReference type="KEGG" id="fln:FLA_1232"/>
<dbReference type="InterPro" id="IPR038765">
    <property type="entry name" value="Papain-like_cys_pep_sf"/>
</dbReference>
<accession>A0A173MCE8</accession>
<dbReference type="GO" id="GO:0006508">
    <property type="term" value="P:proteolysis"/>
    <property type="evidence" value="ECO:0007669"/>
    <property type="project" value="UniProtKB-KW"/>
</dbReference>
<dbReference type="Gene3D" id="2.30.30.40">
    <property type="entry name" value="SH3 Domains"/>
    <property type="match status" value="1"/>
</dbReference>
<evidence type="ECO:0000259" key="5">
    <source>
        <dbReference type="PROSITE" id="PS51935"/>
    </source>
</evidence>
<dbReference type="InterPro" id="IPR041382">
    <property type="entry name" value="SH3_16"/>
</dbReference>
<dbReference type="RefSeq" id="WP_076380146.1">
    <property type="nucleotide sequence ID" value="NZ_AP017422.1"/>
</dbReference>
<comment type="similarity">
    <text evidence="1">Belongs to the peptidase C40 family.</text>
</comment>
<evidence type="ECO:0000256" key="3">
    <source>
        <dbReference type="ARBA" id="ARBA00022801"/>
    </source>
</evidence>
<proteinExistence type="inferred from homology"/>
<dbReference type="SUPFAM" id="SSF54001">
    <property type="entry name" value="Cysteine proteinases"/>
    <property type="match status" value="1"/>
</dbReference>
<dbReference type="PANTHER" id="PTHR47053">
    <property type="entry name" value="MUREIN DD-ENDOPEPTIDASE MEPH-RELATED"/>
    <property type="match status" value="1"/>
</dbReference>
<keyword evidence="7" id="KW-1185">Reference proteome</keyword>
<dbReference type="GO" id="GO:0008234">
    <property type="term" value="F:cysteine-type peptidase activity"/>
    <property type="evidence" value="ECO:0007669"/>
    <property type="project" value="UniProtKB-KW"/>
</dbReference>
<name>A0A173MCE8_9BACT</name>
<organism evidence="6 7">
    <name type="scientific">Filimonas lacunae</name>
    <dbReference type="NCBI Taxonomy" id="477680"/>
    <lineage>
        <taxon>Bacteria</taxon>
        <taxon>Pseudomonadati</taxon>
        <taxon>Bacteroidota</taxon>
        <taxon>Chitinophagia</taxon>
        <taxon>Chitinophagales</taxon>
        <taxon>Chitinophagaceae</taxon>
        <taxon>Filimonas</taxon>
    </lineage>
</organism>
<reference evidence="7" key="1">
    <citation type="submission" date="2017-01" db="EMBL/GenBank/DDBJ databases">
        <authorList>
            <person name="Varghese N."/>
            <person name="Submissions S."/>
        </authorList>
    </citation>
    <scope>NUCLEOTIDE SEQUENCE [LARGE SCALE GENOMIC DNA]</scope>
    <source>
        <strain evidence="7">DSM 21054</strain>
    </source>
</reference>
<dbReference type="EMBL" id="FTOR01000005">
    <property type="protein sequence ID" value="SIT22531.1"/>
    <property type="molecule type" value="Genomic_DNA"/>
</dbReference>
<dbReference type="PROSITE" id="PS51935">
    <property type="entry name" value="NLPC_P60"/>
    <property type="match status" value="1"/>
</dbReference>
<feature type="domain" description="NlpC/P60" evidence="5">
    <location>
        <begin position="123"/>
        <end position="251"/>
    </location>
</feature>
<evidence type="ECO:0000256" key="4">
    <source>
        <dbReference type="ARBA" id="ARBA00022807"/>
    </source>
</evidence>
<keyword evidence="3 6" id="KW-0378">Hydrolase</keyword>
<dbReference type="InterPro" id="IPR000064">
    <property type="entry name" value="NLP_P60_dom"/>
</dbReference>
<dbReference type="Pfam" id="PF00877">
    <property type="entry name" value="NLPC_P60"/>
    <property type="match status" value="1"/>
</dbReference>
<dbReference type="PANTHER" id="PTHR47053:SF1">
    <property type="entry name" value="MUREIN DD-ENDOPEPTIDASE MEPH-RELATED"/>
    <property type="match status" value="1"/>
</dbReference>
<dbReference type="InterPro" id="IPR051202">
    <property type="entry name" value="Peptidase_C40"/>
</dbReference>
<sequence length="251" mass="27832">MSFVACIVAAAPLRAEASHRSEMVSQLLFGEFARVVETTKDFVKLVTLYDNYEGWCQASQLTGVTEAATLLPVAGYSSREYAAVINNTAVPFSIATPVYATETVYQWDHYTITYVPGFLPVQAFSEQAVKQLALPYLNVPYLWGGRSSFGIDCSGFTQQVMKMMGVRLLRDASQQATQGEVVDFLQEAQCGNLAYFDNEEGRITHVGIMLNNAEIIHASGRVRIDKIDNQGIVNSDTGVRTHKLRVIKRMK</sequence>
<dbReference type="Proteomes" id="UP000186917">
    <property type="component" value="Unassembled WGS sequence"/>
</dbReference>
<evidence type="ECO:0000313" key="7">
    <source>
        <dbReference type="Proteomes" id="UP000186917"/>
    </source>
</evidence>
<keyword evidence="4" id="KW-0788">Thiol protease</keyword>
<dbReference type="STRING" id="477680.SAMN05421788_105319"/>
<dbReference type="Gene3D" id="3.90.1720.10">
    <property type="entry name" value="endopeptidase domain like (from Nostoc punctiforme)"/>
    <property type="match status" value="1"/>
</dbReference>
<protein>
    <submittedName>
        <fullName evidence="6">Cell wall-associated hydrolase, NlpC family</fullName>
    </submittedName>
</protein>
<dbReference type="Pfam" id="PF18348">
    <property type="entry name" value="SH3_16"/>
    <property type="match status" value="1"/>
</dbReference>
<evidence type="ECO:0000256" key="2">
    <source>
        <dbReference type="ARBA" id="ARBA00022670"/>
    </source>
</evidence>
<evidence type="ECO:0000313" key="6">
    <source>
        <dbReference type="EMBL" id="SIT22531.1"/>
    </source>
</evidence>